<name>A0A6J6UZD0_9ZZZZ</name>
<reference evidence="1" key="1">
    <citation type="submission" date="2020-05" db="EMBL/GenBank/DDBJ databases">
        <authorList>
            <person name="Chiriac C."/>
            <person name="Salcher M."/>
            <person name="Ghai R."/>
            <person name="Kavagutti S V."/>
        </authorList>
    </citation>
    <scope>NUCLEOTIDE SEQUENCE</scope>
</reference>
<proteinExistence type="predicted"/>
<sequence>MRSVDLGVELQILSYFEQMRLETGGKSENAPQLNSAGAR</sequence>
<gene>
    <name evidence="1" type="ORF">UFOPK2855_00885</name>
</gene>
<protein>
    <submittedName>
        <fullName evidence="1">Unannotated protein</fullName>
    </submittedName>
</protein>
<dbReference type="AlphaFoldDB" id="A0A6J6UZD0"/>
<dbReference type="EMBL" id="CAEZZK010000172">
    <property type="protein sequence ID" value="CAB4764405.1"/>
    <property type="molecule type" value="Genomic_DNA"/>
</dbReference>
<accession>A0A6J6UZD0</accession>
<organism evidence="1">
    <name type="scientific">freshwater metagenome</name>
    <dbReference type="NCBI Taxonomy" id="449393"/>
    <lineage>
        <taxon>unclassified sequences</taxon>
        <taxon>metagenomes</taxon>
        <taxon>ecological metagenomes</taxon>
    </lineage>
</organism>
<evidence type="ECO:0000313" key="1">
    <source>
        <dbReference type="EMBL" id="CAB4764405.1"/>
    </source>
</evidence>